<dbReference type="InterPro" id="IPR029044">
    <property type="entry name" value="Nucleotide-diphossugar_trans"/>
</dbReference>
<organism evidence="1 2">
    <name type="scientific">Roseibium suaedae</name>
    <dbReference type="NCBI Taxonomy" id="735517"/>
    <lineage>
        <taxon>Bacteria</taxon>
        <taxon>Pseudomonadati</taxon>
        <taxon>Pseudomonadota</taxon>
        <taxon>Alphaproteobacteria</taxon>
        <taxon>Hyphomicrobiales</taxon>
        <taxon>Stappiaceae</taxon>
        <taxon>Roseibium</taxon>
    </lineage>
</organism>
<dbReference type="RefSeq" id="WP_073010188.1">
    <property type="nucleotide sequence ID" value="NZ_FRBW01000001.1"/>
</dbReference>
<reference evidence="1 2" key="1">
    <citation type="submission" date="2016-11" db="EMBL/GenBank/DDBJ databases">
        <authorList>
            <person name="Jaros S."/>
            <person name="Januszkiewicz K."/>
            <person name="Wedrychowicz H."/>
        </authorList>
    </citation>
    <scope>NUCLEOTIDE SEQUENCE [LARGE SCALE GENOMIC DNA]</scope>
    <source>
        <strain evidence="1 2">DSM 22153</strain>
    </source>
</reference>
<dbReference type="OrthoDB" id="7375328at2"/>
<dbReference type="SUPFAM" id="SSF53448">
    <property type="entry name" value="Nucleotide-diphospho-sugar transferases"/>
    <property type="match status" value="1"/>
</dbReference>
<evidence type="ECO:0000313" key="1">
    <source>
        <dbReference type="EMBL" id="SHL70373.1"/>
    </source>
</evidence>
<evidence type="ECO:0008006" key="3">
    <source>
        <dbReference type="Google" id="ProtNLM"/>
    </source>
</evidence>
<gene>
    <name evidence="1" type="ORF">SAMN05444272_1266</name>
</gene>
<dbReference type="EMBL" id="FRBW01000001">
    <property type="protein sequence ID" value="SHL70373.1"/>
    <property type="molecule type" value="Genomic_DNA"/>
</dbReference>
<dbReference type="Proteomes" id="UP000186002">
    <property type="component" value="Unassembled WGS sequence"/>
</dbReference>
<sequence length="277" mass="32083">MRICLAGSVRNCASYLPGLFAEISEQKDIFDEFHFIFAENDSSDGSAELLASFAREFQCGQALLLPSLEERFPQRTDRIGYTRQLCLDEARKLNWTREDDYFILIDCDDVTNGLSLQKIRDVIVRSTFEWHALFANTEGAYYDLFALRHPVWCPNDPLQELEQRPSFMSWDDAHRLYIRSRRITISPDQAPIPVISAFGGIGIYKLNALASASYAPSQVNDYETCEHIWLHETMRQSGHGKLFIHPELLVHPKTKRLTRIQRLKRSINKRLRKTVRS</sequence>
<dbReference type="STRING" id="735517.SAMN05444272_1266"/>
<dbReference type="Gene3D" id="3.90.550.10">
    <property type="entry name" value="Spore Coat Polysaccharide Biosynthesis Protein SpsA, Chain A"/>
    <property type="match status" value="1"/>
</dbReference>
<proteinExistence type="predicted"/>
<dbReference type="CDD" id="cd00761">
    <property type="entry name" value="Glyco_tranf_GTA_type"/>
    <property type="match status" value="1"/>
</dbReference>
<evidence type="ECO:0000313" key="2">
    <source>
        <dbReference type="Proteomes" id="UP000186002"/>
    </source>
</evidence>
<accession>A0A1M7CTF3</accession>
<dbReference type="AlphaFoldDB" id="A0A1M7CTF3"/>
<name>A0A1M7CTF3_9HYPH</name>
<keyword evidence="2" id="KW-1185">Reference proteome</keyword>
<protein>
    <recommendedName>
        <fullName evidence="3">Glycosyltransferase family 2 protein</fullName>
    </recommendedName>
</protein>